<feature type="transmembrane region" description="Helical" evidence="1">
    <location>
        <begin position="118"/>
        <end position="137"/>
    </location>
</feature>
<gene>
    <name evidence="3" type="ORF">H0I39_11070</name>
</gene>
<protein>
    <recommendedName>
        <fullName evidence="2">DUF7657 domain-containing protein</fullName>
    </recommendedName>
</protein>
<keyword evidence="4" id="KW-1185">Reference proteome</keyword>
<evidence type="ECO:0000313" key="3">
    <source>
        <dbReference type="EMBL" id="NZA02153.1"/>
    </source>
</evidence>
<dbReference type="EMBL" id="JACCKX010000001">
    <property type="protein sequence ID" value="NZA02153.1"/>
    <property type="molecule type" value="Genomic_DNA"/>
</dbReference>
<organism evidence="3 4">
    <name type="scientific">Ottowia beijingensis</name>
    <dbReference type="NCBI Taxonomy" id="1207057"/>
    <lineage>
        <taxon>Bacteria</taxon>
        <taxon>Pseudomonadati</taxon>
        <taxon>Pseudomonadota</taxon>
        <taxon>Betaproteobacteria</taxon>
        <taxon>Burkholderiales</taxon>
        <taxon>Comamonadaceae</taxon>
        <taxon>Ottowia</taxon>
    </lineage>
</organism>
<keyword evidence="1" id="KW-0812">Transmembrane</keyword>
<keyword evidence="1" id="KW-1133">Transmembrane helix</keyword>
<name>A0A853ING4_9BURK</name>
<dbReference type="AlphaFoldDB" id="A0A853ING4"/>
<feature type="transmembrane region" description="Helical" evidence="1">
    <location>
        <begin position="62"/>
        <end position="79"/>
    </location>
</feature>
<comment type="caution">
    <text evidence="3">The sequence shown here is derived from an EMBL/GenBank/DDBJ whole genome shotgun (WGS) entry which is preliminary data.</text>
</comment>
<dbReference type="Proteomes" id="UP000589716">
    <property type="component" value="Unassembled WGS sequence"/>
</dbReference>
<keyword evidence="1" id="KW-0472">Membrane</keyword>
<accession>A0A853ING4</accession>
<dbReference type="InterPro" id="IPR056074">
    <property type="entry name" value="DUF7657"/>
</dbReference>
<evidence type="ECO:0000256" key="1">
    <source>
        <dbReference type="SAM" id="Phobius"/>
    </source>
</evidence>
<reference evidence="3 4" key="1">
    <citation type="submission" date="2020-07" db="EMBL/GenBank/DDBJ databases">
        <authorList>
            <person name="Maaloum M."/>
        </authorList>
    </citation>
    <scope>NUCLEOTIDE SEQUENCE [LARGE SCALE GENOMIC DNA]</scope>
    <source>
        <strain evidence="3 4">GCS-AN-3</strain>
    </source>
</reference>
<evidence type="ECO:0000259" key="2">
    <source>
        <dbReference type="Pfam" id="PF24677"/>
    </source>
</evidence>
<dbReference type="Pfam" id="PF24677">
    <property type="entry name" value="DUF7657"/>
    <property type="match status" value="1"/>
</dbReference>
<dbReference type="RefSeq" id="WP_180550511.1">
    <property type="nucleotide sequence ID" value="NZ_JACCKX010000001.1"/>
</dbReference>
<feature type="transmembrane region" description="Helical" evidence="1">
    <location>
        <begin position="91"/>
        <end position="111"/>
    </location>
</feature>
<feature type="domain" description="DUF7657" evidence="2">
    <location>
        <begin position="3"/>
        <end position="51"/>
    </location>
</feature>
<sequence length="177" mass="19391">MLGFAAFALGFQFLGYPAWLTRLTLWNVVTVYRLDLALGVAQLVLLGWLMAQPRAATGLASLRVLALAMALLTAAYALWANGRMPLDVADGLPAGFVLLSALTAAAAAYLLVLQRWRVFLVLYLGWMLAAVLPFHPWGRRHARSRWTARWPRPASPKPSPTVPAAAAWRWWASATGP</sequence>
<proteinExistence type="predicted"/>
<evidence type="ECO:0000313" key="4">
    <source>
        <dbReference type="Proteomes" id="UP000589716"/>
    </source>
</evidence>